<evidence type="ECO:0000256" key="1">
    <source>
        <dbReference type="SAM" id="MobiDB-lite"/>
    </source>
</evidence>
<keyword evidence="3" id="KW-1185">Reference proteome</keyword>
<accession>A0A8H7QN14</accession>
<dbReference type="Proteomes" id="UP000603453">
    <property type="component" value="Unassembled WGS sequence"/>
</dbReference>
<reference evidence="2" key="1">
    <citation type="submission" date="2020-12" db="EMBL/GenBank/DDBJ databases">
        <title>Metabolic potential, ecology and presence of endohyphal bacteria is reflected in genomic diversity of Mucoromycotina.</title>
        <authorList>
            <person name="Muszewska A."/>
            <person name="Okrasinska A."/>
            <person name="Steczkiewicz K."/>
            <person name="Drgas O."/>
            <person name="Orlowska M."/>
            <person name="Perlinska-Lenart U."/>
            <person name="Aleksandrzak-Piekarczyk T."/>
            <person name="Szatraj K."/>
            <person name="Zielenkiewicz U."/>
            <person name="Pilsyk S."/>
            <person name="Malc E."/>
            <person name="Mieczkowski P."/>
            <person name="Kruszewska J.S."/>
            <person name="Biernat P."/>
            <person name="Pawlowska J."/>
        </authorList>
    </citation>
    <scope>NUCLEOTIDE SEQUENCE</scope>
    <source>
        <strain evidence="2">WA0000017839</strain>
    </source>
</reference>
<feature type="compositionally biased region" description="Basic and acidic residues" evidence="1">
    <location>
        <begin position="8"/>
        <end position="32"/>
    </location>
</feature>
<protein>
    <submittedName>
        <fullName evidence="2">Uncharacterized protein</fullName>
    </submittedName>
</protein>
<evidence type="ECO:0000313" key="2">
    <source>
        <dbReference type="EMBL" id="KAG2195304.1"/>
    </source>
</evidence>
<dbReference type="EMBL" id="JAEPRD010000173">
    <property type="protein sequence ID" value="KAG2195304.1"/>
    <property type="molecule type" value="Genomic_DNA"/>
</dbReference>
<dbReference type="AlphaFoldDB" id="A0A8H7QN14"/>
<comment type="caution">
    <text evidence="2">The sequence shown here is derived from an EMBL/GenBank/DDBJ whole genome shotgun (WGS) entry which is preliminary data.</text>
</comment>
<organism evidence="2 3">
    <name type="scientific">Mucor saturninus</name>
    <dbReference type="NCBI Taxonomy" id="64648"/>
    <lineage>
        <taxon>Eukaryota</taxon>
        <taxon>Fungi</taxon>
        <taxon>Fungi incertae sedis</taxon>
        <taxon>Mucoromycota</taxon>
        <taxon>Mucoromycotina</taxon>
        <taxon>Mucoromycetes</taxon>
        <taxon>Mucorales</taxon>
        <taxon>Mucorineae</taxon>
        <taxon>Mucoraceae</taxon>
        <taxon>Mucor</taxon>
    </lineage>
</organism>
<sequence>MPKRKKATEKDDMQTKVDKQQGKQRRLSDNRNGRLLSAGNSEADVKYSSCGEADHNSARSKQCRNYKLTLDETLEKHLGISCERSTRKLYLDSVVKKEYEEKSYYSQQFY</sequence>
<evidence type="ECO:0000313" key="3">
    <source>
        <dbReference type="Proteomes" id="UP000603453"/>
    </source>
</evidence>
<feature type="region of interest" description="Disordered" evidence="1">
    <location>
        <begin position="1"/>
        <end position="57"/>
    </location>
</feature>
<gene>
    <name evidence="2" type="ORF">INT47_000457</name>
</gene>
<proteinExistence type="predicted"/>
<name>A0A8H7QN14_9FUNG</name>